<proteinExistence type="predicted"/>
<protein>
    <submittedName>
        <fullName evidence="1">Uncharacterized protein</fullName>
    </submittedName>
</protein>
<evidence type="ECO:0000313" key="1">
    <source>
        <dbReference type="EMBL" id="CAG7674706.1"/>
    </source>
</evidence>
<evidence type="ECO:0000313" key="2">
    <source>
        <dbReference type="Proteomes" id="UP000708208"/>
    </source>
</evidence>
<accession>A0A8J2NHM9</accession>
<feature type="non-terminal residue" evidence="1">
    <location>
        <position position="1"/>
    </location>
</feature>
<dbReference type="EMBL" id="CAJVCH010013271">
    <property type="protein sequence ID" value="CAG7674706.1"/>
    <property type="molecule type" value="Genomic_DNA"/>
</dbReference>
<dbReference type="AlphaFoldDB" id="A0A8J2NHM9"/>
<name>A0A8J2NHM9_9HEXA</name>
<dbReference type="Proteomes" id="UP000708208">
    <property type="component" value="Unassembled WGS sequence"/>
</dbReference>
<gene>
    <name evidence="1" type="ORF">AFUS01_LOCUS2332</name>
</gene>
<sequence>MLLAAKLDKKYAWKSKYSQQLRYLFDASQKWPP</sequence>
<reference evidence="1" key="1">
    <citation type="submission" date="2021-06" db="EMBL/GenBank/DDBJ databases">
        <authorList>
            <person name="Hodson N. C."/>
            <person name="Mongue J. A."/>
            <person name="Jaron S. K."/>
        </authorList>
    </citation>
    <scope>NUCLEOTIDE SEQUENCE</scope>
</reference>
<comment type="caution">
    <text evidence="1">The sequence shown here is derived from an EMBL/GenBank/DDBJ whole genome shotgun (WGS) entry which is preliminary data.</text>
</comment>
<organism evidence="1 2">
    <name type="scientific">Allacma fusca</name>
    <dbReference type="NCBI Taxonomy" id="39272"/>
    <lineage>
        <taxon>Eukaryota</taxon>
        <taxon>Metazoa</taxon>
        <taxon>Ecdysozoa</taxon>
        <taxon>Arthropoda</taxon>
        <taxon>Hexapoda</taxon>
        <taxon>Collembola</taxon>
        <taxon>Symphypleona</taxon>
        <taxon>Sminthuridae</taxon>
        <taxon>Allacma</taxon>
    </lineage>
</organism>
<keyword evidence="2" id="KW-1185">Reference proteome</keyword>